<name>A0A6N4TNN9_9FIRM</name>
<proteinExistence type="predicted"/>
<keyword evidence="2" id="KW-1185">Reference proteome</keyword>
<dbReference type="SUPFAM" id="SSF56784">
    <property type="entry name" value="HAD-like"/>
    <property type="match status" value="1"/>
</dbReference>
<dbReference type="RefSeq" id="WP_115714401.1">
    <property type="nucleotide sequence ID" value="NZ_AP019695.1"/>
</dbReference>
<evidence type="ECO:0000313" key="2">
    <source>
        <dbReference type="Proteomes" id="UP000464754"/>
    </source>
</evidence>
<reference evidence="2" key="1">
    <citation type="submission" date="2019-05" db="EMBL/GenBank/DDBJ databases">
        <title>Complete genome sequencing of Absiella argi strain JCM 30884.</title>
        <authorList>
            <person name="Sakamoto M."/>
            <person name="Murakami T."/>
            <person name="Mori H."/>
        </authorList>
    </citation>
    <scope>NUCLEOTIDE SEQUENCE [LARGE SCALE GENOMIC DNA]</scope>
    <source>
        <strain evidence="2">JCM 30884</strain>
    </source>
</reference>
<dbReference type="InterPro" id="IPR036412">
    <property type="entry name" value="HAD-like_sf"/>
</dbReference>
<dbReference type="EMBL" id="AP019695">
    <property type="protein sequence ID" value="BBK24034.1"/>
    <property type="molecule type" value="Genomic_DNA"/>
</dbReference>
<dbReference type="InterPro" id="IPR006379">
    <property type="entry name" value="HAD-SF_hydro_IIB"/>
</dbReference>
<dbReference type="Gene3D" id="3.40.50.1000">
    <property type="entry name" value="HAD superfamily/HAD-like"/>
    <property type="match status" value="1"/>
</dbReference>
<dbReference type="InterPro" id="IPR023214">
    <property type="entry name" value="HAD_sf"/>
</dbReference>
<dbReference type="SFLD" id="SFLDS00003">
    <property type="entry name" value="Haloacid_Dehalogenase"/>
    <property type="match status" value="1"/>
</dbReference>
<dbReference type="AlphaFoldDB" id="A0A6N4TNN9"/>
<protein>
    <submittedName>
        <fullName evidence="1">Haloacid dehalogenase</fullName>
    </submittedName>
</protein>
<dbReference type="InterPro" id="IPR000150">
    <property type="entry name" value="Cof"/>
</dbReference>
<dbReference type="GO" id="GO:0000287">
    <property type="term" value="F:magnesium ion binding"/>
    <property type="evidence" value="ECO:0007669"/>
    <property type="project" value="TreeGrafter"/>
</dbReference>
<dbReference type="PANTHER" id="PTHR10000:SF8">
    <property type="entry name" value="HAD SUPERFAMILY HYDROLASE-LIKE, TYPE 3"/>
    <property type="match status" value="1"/>
</dbReference>
<sequence length="282" mass="31872">MTIKLIALDLDGTLLTSEKTIDPLTKEKLQEAMKMGVHIVIATGRDKGGITFVSEPLGLENGNHYVAGVNGQIIYDFKRKEYTVDDVFDGNDARHIMKVAKKYNFEAISCCGYDHYDYISRRLRFMKKLNSMLHGKPMDYGFNQGKRRFITIHDENFEITQDINKFVLIQTASFFKKYLPVIKEELEDYDIVKVGEAWIEVMPKGVSKGSALSKIGEKEGISSDEMMAFGDAENDLSMFAHVKYGIAMGNAMDSLKQIAYDVTDTNDNMGIAKALDKYVLHK</sequence>
<organism evidence="1 2">
    <name type="scientific">Amedibacterium intestinale</name>
    <dbReference type="NCBI Taxonomy" id="2583452"/>
    <lineage>
        <taxon>Bacteria</taxon>
        <taxon>Bacillati</taxon>
        <taxon>Bacillota</taxon>
        <taxon>Erysipelotrichia</taxon>
        <taxon>Erysipelotrichales</taxon>
        <taxon>Erysipelotrichaceae</taxon>
        <taxon>Amedibacterium</taxon>
    </lineage>
</organism>
<dbReference type="PROSITE" id="PS01229">
    <property type="entry name" value="COF_2"/>
    <property type="match status" value="1"/>
</dbReference>
<dbReference type="PANTHER" id="PTHR10000">
    <property type="entry name" value="PHOSPHOSERINE PHOSPHATASE"/>
    <property type="match status" value="1"/>
</dbReference>
<dbReference type="Proteomes" id="UP000464754">
    <property type="component" value="Chromosome"/>
</dbReference>
<gene>
    <name evidence="1" type="ORF">Aargi30884_29370</name>
</gene>
<dbReference type="Gene3D" id="3.30.1240.10">
    <property type="match status" value="1"/>
</dbReference>
<dbReference type="PROSITE" id="PS01228">
    <property type="entry name" value="COF_1"/>
    <property type="match status" value="1"/>
</dbReference>
<dbReference type="KEGG" id="aarg:Aargi30884_29370"/>
<dbReference type="CDD" id="cd07516">
    <property type="entry name" value="HAD_Pase"/>
    <property type="match status" value="1"/>
</dbReference>
<accession>A0A6N4TNN9</accession>
<dbReference type="NCBIfam" id="TIGR00099">
    <property type="entry name" value="Cof-subfamily"/>
    <property type="match status" value="1"/>
</dbReference>
<dbReference type="GO" id="GO:0016791">
    <property type="term" value="F:phosphatase activity"/>
    <property type="evidence" value="ECO:0007669"/>
    <property type="project" value="TreeGrafter"/>
</dbReference>
<dbReference type="GO" id="GO:0005829">
    <property type="term" value="C:cytosol"/>
    <property type="evidence" value="ECO:0007669"/>
    <property type="project" value="TreeGrafter"/>
</dbReference>
<dbReference type="SFLD" id="SFLDG01140">
    <property type="entry name" value="C2.B:_Phosphomannomutase_and_P"/>
    <property type="match status" value="1"/>
</dbReference>
<dbReference type="Pfam" id="PF08282">
    <property type="entry name" value="Hydrolase_3"/>
    <property type="match status" value="1"/>
</dbReference>
<evidence type="ECO:0000313" key="1">
    <source>
        <dbReference type="EMBL" id="BBK24034.1"/>
    </source>
</evidence>
<dbReference type="NCBIfam" id="TIGR01484">
    <property type="entry name" value="HAD-SF-IIB"/>
    <property type="match status" value="1"/>
</dbReference>